<evidence type="ECO:0000313" key="3">
    <source>
        <dbReference type="EMBL" id="RVT52385.1"/>
    </source>
</evidence>
<organism evidence="3 4">
    <name type="scientific">Rubrivivax albus</name>
    <dbReference type="NCBI Taxonomy" id="2499835"/>
    <lineage>
        <taxon>Bacteria</taxon>
        <taxon>Pseudomonadati</taxon>
        <taxon>Pseudomonadota</taxon>
        <taxon>Betaproteobacteria</taxon>
        <taxon>Burkholderiales</taxon>
        <taxon>Sphaerotilaceae</taxon>
        <taxon>Rubrivivax</taxon>
    </lineage>
</organism>
<dbReference type="AlphaFoldDB" id="A0A437JXP1"/>
<dbReference type="InterPro" id="IPR042098">
    <property type="entry name" value="TauD-like_sf"/>
</dbReference>
<protein>
    <submittedName>
        <fullName evidence="3">Taurine catabolism dioxygenase TauD</fullName>
    </submittedName>
</protein>
<evidence type="ECO:0000256" key="1">
    <source>
        <dbReference type="ARBA" id="ARBA00023002"/>
    </source>
</evidence>
<dbReference type="Proteomes" id="UP000288178">
    <property type="component" value="Unassembled WGS sequence"/>
</dbReference>
<comment type="caution">
    <text evidence="3">The sequence shown here is derived from an EMBL/GenBank/DDBJ whole genome shotgun (WGS) entry which is preliminary data.</text>
</comment>
<dbReference type="InterPro" id="IPR003819">
    <property type="entry name" value="TauD/TfdA-like"/>
</dbReference>
<evidence type="ECO:0000313" key="4">
    <source>
        <dbReference type="Proteomes" id="UP000288178"/>
    </source>
</evidence>
<name>A0A437JXP1_9BURK</name>
<dbReference type="Pfam" id="PF02668">
    <property type="entry name" value="TauD"/>
    <property type="match status" value="1"/>
</dbReference>
<feature type="domain" description="TauD/TfdA-like" evidence="2">
    <location>
        <begin position="116"/>
        <end position="293"/>
    </location>
</feature>
<evidence type="ECO:0000259" key="2">
    <source>
        <dbReference type="Pfam" id="PF02668"/>
    </source>
</evidence>
<dbReference type="RefSeq" id="WP_128197638.1">
    <property type="nucleotide sequence ID" value="NZ_SACT01000002.1"/>
</dbReference>
<gene>
    <name evidence="3" type="ORF">ENE75_08060</name>
</gene>
<accession>A0A437JXP1</accession>
<proteinExistence type="predicted"/>
<dbReference type="Gene3D" id="3.60.130.10">
    <property type="entry name" value="Clavaminate synthase-like"/>
    <property type="match status" value="1"/>
</dbReference>
<dbReference type="OrthoDB" id="9770519at2"/>
<sequence>MSAVLAPPQASTNPFDLGDERAYHAWRARKLADRPGSVADLVVDMADPRTPTVAERHALLDRLARFNMAVYRSPVTDADPGLPRTLGRALGLHRLDANWLADEDGISRIAVAVHGDGAPKGEFIPYTDRAIGWHTDGYYHPAARRIRSMILHGVRPAAQGGENRLLDPELVYIALRDADPAHVRALMAPDAMTIPARDDEQGEARAAQAGPVFSVDPVDGQLHLRYTARTRSIVWKDDAPTRAAVAALATCLQGPDVLTLRLAAGMGIVAHNVLHDRSAFVDDPAAPRLLYRARYLDRCCRSTEPPWRTG</sequence>
<dbReference type="EMBL" id="SACT01000002">
    <property type="protein sequence ID" value="RVT52385.1"/>
    <property type="molecule type" value="Genomic_DNA"/>
</dbReference>
<dbReference type="GO" id="GO:0016706">
    <property type="term" value="F:2-oxoglutarate-dependent dioxygenase activity"/>
    <property type="evidence" value="ECO:0007669"/>
    <property type="project" value="UniProtKB-ARBA"/>
</dbReference>
<reference evidence="3 4" key="1">
    <citation type="submission" date="2019-01" db="EMBL/GenBank/DDBJ databases">
        <authorList>
            <person name="Chen W.-M."/>
        </authorList>
    </citation>
    <scope>NUCLEOTIDE SEQUENCE [LARGE SCALE GENOMIC DNA]</scope>
    <source>
        <strain evidence="3 4">ICH-3</strain>
    </source>
</reference>
<keyword evidence="1" id="KW-0560">Oxidoreductase</keyword>
<keyword evidence="3" id="KW-0223">Dioxygenase</keyword>
<dbReference type="SUPFAM" id="SSF51197">
    <property type="entry name" value="Clavaminate synthase-like"/>
    <property type="match status" value="1"/>
</dbReference>
<keyword evidence="4" id="KW-1185">Reference proteome</keyword>